<feature type="region of interest" description="Disordered" evidence="1">
    <location>
        <begin position="1051"/>
        <end position="1085"/>
    </location>
</feature>
<accession>A0ABD1FEB4</accession>
<feature type="compositionally biased region" description="Polar residues" evidence="1">
    <location>
        <begin position="341"/>
        <end position="356"/>
    </location>
</feature>
<comment type="caution">
    <text evidence="3">The sequence shown here is derived from an EMBL/GenBank/DDBJ whole genome shotgun (WGS) entry which is preliminary data.</text>
</comment>
<feature type="region of interest" description="Disordered" evidence="1">
    <location>
        <begin position="117"/>
        <end position="145"/>
    </location>
</feature>
<gene>
    <name evidence="3" type="ORF">ABEB36_001358</name>
</gene>
<dbReference type="EMBL" id="JBDJPC010000001">
    <property type="protein sequence ID" value="KAL1517619.1"/>
    <property type="molecule type" value="Genomic_DNA"/>
</dbReference>
<proteinExistence type="predicted"/>
<reference evidence="3 4" key="1">
    <citation type="submission" date="2024-05" db="EMBL/GenBank/DDBJ databases">
        <title>Genetic variation in Jamaican populations of the coffee berry borer (Hypothenemus hampei).</title>
        <authorList>
            <person name="Errbii M."/>
            <person name="Myrie A."/>
        </authorList>
    </citation>
    <scope>NUCLEOTIDE SEQUENCE [LARGE SCALE GENOMIC DNA]</scope>
    <source>
        <strain evidence="3">JA-Hopewell-2020-01-JO</strain>
        <tissue evidence="3">Whole body</tissue>
    </source>
</reference>
<feature type="compositionally biased region" description="Basic and acidic residues" evidence="1">
    <location>
        <begin position="122"/>
        <end position="133"/>
    </location>
</feature>
<sequence>MEFQLLLLKILISTGLVLADSHATVMMGGHRDNKNATPVNAYEEYDYTEDTQDRLSSETIPPTAAPLVLPGYNLPDTIFNKGKPFYAEKDPLTGQIDLNHRSPSVQSDDSYEYLDEVPSSDIYDKNNIDRKDGSLSNHHSHKQTDVNQLTPNFHDFLNLPVKYNPNKYVYPLISSSYASTKIQGSVNKYHNHKDTFQKTSTTKPSNYYDFTSVPTARTTQRTMSTTIVTSTSTTPRPTTIRRYPELTTPPANILNSPMSHPSFSEEYEYDEEIPPKVSSTTERGQNVYLTTTQNVKNVYLTTHPSTTSTTRKVMSLFEQLFGDYDETVTTTESTKYPSTTQRSTTFRAPSSEQPSYPNIHAGPHVNVLTGSNMEHSYEYEEEDYGNQEDNIQVANEKVHKTEDVLKVEPLKPVNELNTVLSERVTPITTTTTIRPTTSSTSTVTTSRVTSLPLGENHINSPSLNRDPIIVATQNLREKLNSERVQDKSQIVVVDHQAHRPQLAPSSTNIHVAPGQDTVSFVMGHHQSVGSGLEGQFVGTAVKETVFQDNKHFRPLYSSETNQKVNKPPPPAPAKEVAGSAVTIQPLQNSEASLAIGRPINGVNKVPGQVMDAKLDNREQVRFPKPEGTKVVFPQDKKPVKPNLGPPRIESQQPNREVLKLNSKPMYHQLPSDLTPPKENDVVALPPRYGHADRPMRPPWDPRPGHFYSGKPEYVRPPRPAEIPYKRIDNLPNILPQFRPNMKHHHPMGPPPYGFDQRFNRQPLLERPSNRPIGFFEKMGPPLRPTVYKRFPPKNILRGPPPVRYDLMEERRPLAQQPPQSLDDTVMAEDRIINEDPRRTDVINTNAQELSLYQTPPNIRLANRRQGDREVEVETLQMIQAKNDKEKEDEEKKEGTVKVSAVDDANEHSDQTIYKVYPVNTSPIIDVGKKDESSDVGEDFNYQQQDRNDAPILKPHSRPVNIPARSDFPYPLERPDGHTKLNDLDSFNYNNQWNSVSENLDSRIINGGKINQISATLKTYTEKPIAIAYTPTEPHLYDDKYSMPNYGSPVIPEIRPGMVDNADTGYSSSSSSGGSSSSSNSKKSSEFTVHATMHTQKFNHKIDVDVETAPLPPQLDFQAPFQASVKLDSVTNQGWSVVRDKNKTTTVEETEVTTLPLATTSEFDIENFKPQLLGGFKPLYSLPEVDGRKSENEEIADREE</sequence>
<evidence type="ECO:0000256" key="1">
    <source>
        <dbReference type="SAM" id="MobiDB-lite"/>
    </source>
</evidence>
<feature type="compositionally biased region" description="Polar residues" evidence="1">
    <location>
        <begin position="249"/>
        <end position="258"/>
    </location>
</feature>
<keyword evidence="4" id="KW-1185">Reference proteome</keyword>
<feature type="compositionally biased region" description="Low complexity" evidence="1">
    <location>
        <begin position="331"/>
        <end position="340"/>
    </location>
</feature>
<evidence type="ECO:0000313" key="4">
    <source>
        <dbReference type="Proteomes" id="UP001566132"/>
    </source>
</evidence>
<dbReference type="Proteomes" id="UP001566132">
    <property type="component" value="Unassembled WGS sequence"/>
</dbReference>
<feature type="region of interest" description="Disordered" evidence="1">
    <location>
        <begin position="226"/>
        <end position="258"/>
    </location>
</feature>
<feature type="compositionally biased region" description="Low complexity" evidence="1">
    <location>
        <begin position="226"/>
        <end position="238"/>
    </location>
</feature>
<name>A0ABD1FEB4_HYPHA</name>
<feature type="region of interest" description="Disordered" evidence="1">
    <location>
        <begin position="331"/>
        <end position="362"/>
    </location>
</feature>
<evidence type="ECO:0000256" key="2">
    <source>
        <dbReference type="SAM" id="SignalP"/>
    </source>
</evidence>
<feature type="region of interest" description="Disordered" evidence="1">
    <location>
        <begin position="628"/>
        <end position="650"/>
    </location>
</feature>
<keyword evidence="2" id="KW-0732">Signal</keyword>
<feature type="signal peptide" evidence="2">
    <location>
        <begin position="1"/>
        <end position="19"/>
    </location>
</feature>
<feature type="chain" id="PRO_5044813801" evidence="2">
    <location>
        <begin position="20"/>
        <end position="1199"/>
    </location>
</feature>
<evidence type="ECO:0000313" key="3">
    <source>
        <dbReference type="EMBL" id="KAL1517619.1"/>
    </source>
</evidence>
<dbReference type="AlphaFoldDB" id="A0ABD1FEB4"/>
<feature type="compositionally biased region" description="Low complexity" evidence="1">
    <location>
        <begin position="1066"/>
        <end position="1081"/>
    </location>
</feature>
<organism evidence="3 4">
    <name type="scientific">Hypothenemus hampei</name>
    <name type="common">Coffee berry borer</name>
    <dbReference type="NCBI Taxonomy" id="57062"/>
    <lineage>
        <taxon>Eukaryota</taxon>
        <taxon>Metazoa</taxon>
        <taxon>Ecdysozoa</taxon>
        <taxon>Arthropoda</taxon>
        <taxon>Hexapoda</taxon>
        <taxon>Insecta</taxon>
        <taxon>Pterygota</taxon>
        <taxon>Neoptera</taxon>
        <taxon>Endopterygota</taxon>
        <taxon>Coleoptera</taxon>
        <taxon>Polyphaga</taxon>
        <taxon>Cucujiformia</taxon>
        <taxon>Curculionidae</taxon>
        <taxon>Scolytinae</taxon>
        <taxon>Hypothenemus</taxon>
    </lineage>
</organism>
<protein>
    <submittedName>
        <fullName evidence="3">Uncharacterized protein</fullName>
    </submittedName>
</protein>